<gene>
    <name evidence="4" type="primary">Wdr18</name>
    <name evidence="4" type="ORF">EVAR_40017_1</name>
</gene>
<evidence type="ECO:0000256" key="1">
    <source>
        <dbReference type="ARBA" id="ARBA00022574"/>
    </source>
</evidence>
<dbReference type="InterPro" id="IPR015943">
    <property type="entry name" value="WD40/YVTN_repeat-like_dom_sf"/>
</dbReference>
<dbReference type="GO" id="GO:0006364">
    <property type="term" value="P:rRNA processing"/>
    <property type="evidence" value="ECO:0007669"/>
    <property type="project" value="TreeGrafter"/>
</dbReference>
<evidence type="ECO:0000313" key="5">
    <source>
        <dbReference type="Proteomes" id="UP000299102"/>
    </source>
</evidence>
<comment type="caution">
    <text evidence="4">The sequence shown here is derived from an EMBL/GenBank/DDBJ whole genome shotgun (WGS) entry which is preliminary data.</text>
</comment>
<dbReference type="PANTHER" id="PTHR18763">
    <property type="entry name" value="WD-REPEAT PROTEIN 18"/>
    <property type="match status" value="1"/>
</dbReference>
<feature type="repeat" description="WD" evidence="3">
    <location>
        <begin position="73"/>
        <end position="107"/>
    </location>
</feature>
<dbReference type="InterPro" id="IPR001680">
    <property type="entry name" value="WD40_rpt"/>
</dbReference>
<reference evidence="4 5" key="1">
    <citation type="journal article" date="2019" name="Commun. Biol.">
        <title>The bagworm genome reveals a unique fibroin gene that provides high tensile strength.</title>
        <authorList>
            <person name="Kono N."/>
            <person name="Nakamura H."/>
            <person name="Ohtoshi R."/>
            <person name="Tomita M."/>
            <person name="Numata K."/>
            <person name="Arakawa K."/>
        </authorList>
    </citation>
    <scope>NUCLEOTIDE SEQUENCE [LARGE SCALE GENOMIC DNA]</scope>
</reference>
<dbReference type="GO" id="GO:0120330">
    <property type="term" value="C:rixosome complex"/>
    <property type="evidence" value="ECO:0007669"/>
    <property type="project" value="TreeGrafter"/>
</dbReference>
<keyword evidence="1 3" id="KW-0853">WD repeat</keyword>
<dbReference type="Pfam" id="PF00400">
    <property type="entry name" value="WD40"/>
    <property type="match status" value="1"/>
</dbReference>
<organism evidence="4 5">
    <name type="scientific">Eumeta variegata</name>
    <name type="common">Bagworm moth</name>
    <name type="synonym">Eumeta japonica</name>
    <dbReference type="NCBI Taxonomy" id="151549"/>
    <lineage>
        <taxon>Eukaryota</taxon>
        <taxon>Metazoa</taxon>
        <taxon>Ecdysozoa</taxon>
        <taxon>Arthropoda</taxon>
        <taxon>Hexapoda</taxon>
        <taxon>Insecta</taxon>
        <taxon>Pterygota</taxon>
        <taxon>Neoptera</taxon>
        <taxon>Endopterygota</taxon>
        <taxon>Lepidoptera</taxon>
        <taxon>Glossata</taxon>
        <taxon>Ditrysia</taxon>
        <taxon>Tineoidea</taxon>
        <taxon>Psychidae</taxon>
        <taxon>Oiketicinae</taxon>
        <taxon>Eumeta</taxon>
    </lineage>
</organism>
<sequence>MIGGDYLAAVEKNKPILHVWPINSQQTVQGMRFVLPGKASAFACSGDGAYCIAGIEEKIYLWSIASGSLLTIISRHYQKIRHLRFSMDGKFFVSAAEDGMVMVWSLRMVAVHPEAELVTQSRAGQHDPVYIFNDHTSSISGSDDETLILWHIPSREPIRTIKHKGPITNAFFTTDLNKIHEQDLSPNIILHNLQRTLDKDSEETPVLEILTKTQLKFWPQPTQNDIKMAYYNNLPEGHQMQITDSENKQIEEELIQLKNINSQLYRYAINIIKSNTNMTTEQVVHKKINK</sequence>
<dbReference type="EMBL" id="BGZK01001328">
    <property type="protein sequence ID" value="GBP77364.1"/>
    <property type="molecule type" value="Genomic_DNA"/>
</dbReference>
<dbReference type="GO" id="GO:0006261">
    <property type="term" value="P:DNA-templated DNA replication"/>
    <property type="evidence" value="ECO:0007669"/>
    <property type="project" value="TreeGrafter"/>
</dbReference>
<proteinExistence type="predicted"/>
<dbReference type="PROSITE" id="PS50294">
    <property type="entry name" value="WD_REPEATS_REGION"/>
    <property type="match status" value="1"/>
</dbReference>
<dbReference type="OrthoDB" id="756370at2759"/>
<evidence type="ECO:0000256" key="3">
    <source>
        <dbReference type="PROSITE-ProRule" id="PRU00221"/>
    </source>
</evidence>
<dbReference type="PANTHER" id="PTHR18763:SF0">
    <property type="entry name" value="WD REPEAT-CONTAINING PROTEIN 18"/>
    <property type="match status" value="1"/>
</dbReference>
<dbReference type="InterPro" id="IPR045227">
    <property type="entry name" value="WDR18/Ipi3/RID3"/>
</dbReference>
<protein>
    <submittedName>
        <fullName evidence="4">WD repeat-containing protein 18</fullName>
    </submittedName>
</protein>
<keyword evidence="2" id="KW-0677">Repeat</keyword>
<dbReference type="InterPro" id="IPR036322">
    <property type="entry name" value="WD40_repeat_dom_sf"/>
</dbReference>
<dbReference type="GO" id="GO:0005656">
    <property type="term" value="C:nuclear pre-replicative complex"/>
    <property type="evidence" value="ECO:0007669"/>
    <property type="project" value="TreeGrafter"/>
</dbReference>
<name>A0A4C1YR49_EUMVA</name>
<evidence type="ECO:0000313" key="4">
    <source>
        <dbReference type="EMBL" id="GBP77364.1"/>
    </source>
</evidence>
<dbReference type="SUPFAM" id="SSF50978">
    <property type="entry name" value="WD40 repeat-like"/>
    <property type="match status" value="1"/>
</dbReference>
<keyword evidence="5" id="KW-1185">Reference proteome</keyword>
<dbReference type="PROSITE" id="PS50082">
    <property type="entry name" value="WD_REPEATS_2"/>
    <property type="match status" value="1"/>
</dbReference>
<evidence type="ECO:0000256" key="2">
    <source>
        <dbReference type="ARBA" id="ARBA00022737"/>
    </source>
</evidence>
<dbReference type="AlphaFoldDB" id="A0A4C1YR49"/>
<dbReference type="Gene3D" id="2.130.10.10">
    <property type="entry name" value="YVTN repeat-like/Quinoprotein amine dehydrogenase"/>
    <property type="match status" value="1"/>
</dbReference>
<dbReference type="Proteomes" id="UP000299102">
    <property type="component" value="Unassembled WGS sequence"/>
</dbReference>
<dbReference type="SMART" id="SM00320">
    <property type="entry name" value="WD40"/>
    <property type="match status" value="1"/>
</dbReference>
<accession>A0A4C1YR49</accession>
<dbReference type="STRING" id="151549.A0A4C1YR49"/>